<reference evidence="2 3" key="1">
    <citation type="submission" date="2014-06" db="EMBL/GenBank/DDBJ databases">
        <authorList>
            <person name="Swart Estienne"/>
        </authorList>
    </citation>
    <scope>NUCLEOTIDE SEQUENCE [LARGE SCALE GENOMIC DNA]</scope>
    <source>
        <strain evidence="2 3">130c</strain>
    </source>
</reference>
<sequence>MENLASTTQNQEAQQEEEKQPPQLTLEGIRESQYLVHAIDKEDLSIKFEVLFQEPKIQTYFQQLGADLFSQQIIMSHALLQLQNAKSDFQKQRAFLRQIDRKSLLVSSIKSLDQSLILSIINDSNFQAKSIEGKFKDSYTILFETEEQANIAKDALFKKLIQTHSDVKVDYDIDADRKTALEAHLQRIQQSQKPWGALGVNEAGVSRAAKYRPKNSMDELTQEQRTRLFSEQIVNNNGTVKDVGYSKKFIQYSMEQLVKIFNNLNLPETMNQEFKDRYSDELVRNVFRDTKRIELCINDADIISMSRSDRGISMDETHADATQESQMKLKKTTVLTGNHAPKQEKRDRARSDNDFHNMFKNDLQSHAASINNNTSGEKKEQNENDKKYLPKGVSKNSLEVHPEMNEYIAYRKKSHAV</sequence>
<protein>
    <submittedName>
        <fullName evidence="2">Uncharacterized protein</fullName>
    </submittedName>
</protein>
<gene>
    <name evidence="2" type="primary">Contig5022.g5373</name>
    <name evidence="2" type="ORF">STYLEM_17534</name>
</gene>
<dbReference type="OrthoDB" id="10650059at2759"/>
<organism evidence="2 3">
    <name type="scientific">Stylonychia lemnae</name>
    <name type="common">Ciliate</name>
    <dbReference type="NCBI Taxonomy" id="5949"/>
    <lineage>
        <taxon>Eukaryota</taxon>
        <taxon>Sar</taxon>
        <taxon>Alveolata</taxon>
        <taxon>Ciliophora</taxon>
        <taxon>Intramacronucleata</taxon>
        <taxon>Spirotrichea</taxon>
        <taxon>Stichotrichia</taxon>
        <taxon>Sporadotrichida</taxon>
        <taxon>Oxytrichidae</taxon>
        <taxon>Stylonychinae</taxon>
        <taxon>Stylonychia</taxon>
    </lineage>
</organism>
<evidence type="ECO:0000313" key="2">
    <source>
        <dbReference type="EMBL" id="CDW88413.1"/>
    </source>
</evidence>
<evidence type="ECO:0000313" key="3">
    <source>
        <dbReference type="Proteomes" id="UP000039865"/>
    </source>
</evidence>
<accession>A0A078B4J4</accession>
<feature type="compositionally biased region" description="Basic and acidic residues" evidence="1">
    <location>
        <begin position="341"/>
        <end position="356"/>
    </location>
</feature>
<proteinExistence type="predicted"/>
<dbReference type="AlphaFoldDB" id="A0A078B4J4"/>
<feature type="region of interest" description="Disordered" evidence="1">
    <location>
        <begin position="1"/>
        <end position="24"/>
    </location>
</feature>
<name>A0A078B4J4_STYLE</name>
<feature type="region of interest" description="Disordered" evidence="1">
    <location>
        <begin position="319"/>
        <end position="356"/>
    </location>
</feature>
<keyword evidence="3" id="KW-1185">Reference proteome</keyword>
<dbReference type="EMBL" id="CCKQ01016539">
    <property type="protein sequence ID" value="CDW88413.1"/>
    <property type="molecule type" value="Genomic_DNA"/>
</dbReference>
<dbReference type="InParanoid" id="A0A078B4J4"/>
<feature type="compositionally biased region" description="Basic and acidic residues" evidence="1">
    <location>
        <begin position="376"/>
        <end position="388"/>
    </location>
</feature>
<dbReference type="Proteomes" id="UP000039865">
    <property type="component" value="Unassembled WGS sequence"/>
</dbReference>
<feature type="region of interest" description="Disordered" evidence="1">
    <location>
        <begin position="369"/>
        <end position="392"/>
    </location>
</feature>
<evidence type="ECO:0000256" key="1">
    <source>
        <dbReference type="SAM" id="MobiDB-lite"/>
    </source>
</evidence>